<name>A0A645GFS4_9ZZZZ</name>
<comment type="caution">
    <text evidence="1">The sequence shown here is derived from an EMBL/GenBank/DDBJ whole genome shotgun (WGS) entry which is preliminary data.</text>
</comment>
<evidence type="ECO:0000313" key="1">
    <source>
        <dbReference type="EMBL" id="MPN24892.1"/>
    </source>
</evidence>
<dbReference type="AlphaFoldDB" id="A0A645GFS4"/>
<accession>A0A645GFS4</accession>
<sequence length="201" mass="20081">MAAAAVPAGAAGRLGFLFPFCSGLSLSDGGRSVDFGSALGAVSVRRVGSRGLLWAAGGGGAAAVLELSQAGLLPPAGLAARKPARHGLRLFNLARAGPAGRAHSSSGGGSYPRRLCHAVSPCPRRHHRAFGAADAPGGGNFISGAALRLPAGNRPRPRLDPFGAAFRPVQRVAALLCLERLAVSPAGPAPPARRAGPDLGL</sequence>
<proteinExistence type="predicted"/>
<organism evidence="1">
    <name type="scientific">bioreactor metagenome</name>
    <dbReference type="NCBI Taxonomy" id="1076179"/>
    <lineage>
        <taxon>unclassified sequences</taxon>
        <taxon>metagenomes</taxon>
        <taxon>ecological metagenomes</taxon>
    </lineage>
</organism>
<reference evidence="1" key="1">
    <citation type="submission" date="2019-08" db="EMBL/GenBank/DDBJ databases">
        <authorList>
            <person name="Kucharzyk K."/>
            <person name="Murdoch R.W."/>
            <person name="Higgins S."/>
            <person name="Loffler F."/>
        </authorList>
    </citation>
    <scope>NUCLEOTIDE SEQUENCE</scope>
</reference>
<gene>
    <name evidence="1" type="ORF">SDC9_172297</name>
</gene>
<dbReference type="EMBL" id="VSSQ01073898">
    <property type="protein sequence ID" value="MPN24892.1"/>
    <property type="molecule type" value="Genomic_DNA"/>
</dbReference>
<protein>
    <submittedName>
        <fullName evidence="1">Uncharacterized protein</fullName>
    </submittedName>
</protein>